<organism evidence="2 3">
    <name type="scientific">Cudoniella acicularis</name>
    <dbReference type="NCBI Taxonomy" id="354080"/>
    <lineage>
        <taxon>Eukaryota</taxon>
        <taxon>Fungi</taxon>
        <taxon>Dikarya</taxon>
        <taxon>Ascomycota</taxon>
        <taxon>Pezizomycotina</taxon>
        <taxon>Leotiomycetes</taxon>
        <taxon>Helotiales</taxon>
        <taxon>Tricladiaceae</taxon>
        <taxon>Cudoniella</taxon>
    </lineage>
</organism>
<keyword evidence="1" id="KW-0732">Signal</keyword>
<dbReference type="Proteomes" id="UP000566819">
    <property type="component" value="Unassembled WGS sequence"/>
</dbReference>
<feature type="signal peptide" evidence="1">
    <location>
        <begin position="1"/>
        <end position="23"/>
    </location>
</feature>
<evidence type="ECO:0000256" key="1">
    <source>
        <dbReference type="SAM" id="SignalP"/>
    </source>
</evidence>
<evidence type="ECO:0000313" key="3">
    <source>
        <dbReference type="Proteomes" id="UP000566819"/>
    </source>
</evidence>
<sequence>MHFSLSTLLITITFTTALTLSQAAPPTKNEKRNRPEAGIYFHSAAGAVYGLAVPYDGSYYAVPSTQNQIYTISISQISTNDIVLDKYCTLDTVNPASMSLLGNGIWQLGPPTPVTVGTRK</sequence>
<dbReference type="AlphaFoldDB" id="A0A8H4VY03"/>
<comment type="caution">
    <text evidence="2">The sequence shown here is derived from an EMBL/GenBank/DDBJ whole genome shotgun (WGS) entry which is preliminary data.</text>
</comment>
<gene>
    <name evidence="2" type="ORF">G7Y89_g14133</name>
</gene>
<accession>A0A8H4VY03</accession>
<dbReference type="EMBL" id="JAAMPI010001791">
    <property type="protein sequence ID" value="KAF4624044.1"/>
    <property type="molecule type" value="Genomic_DNA"/>
</dbReference>
<protein>
    <submittedName>
        <fullName evidence="2">Uncharacterized protein</fullName>
    </submittedName>
</protein>
<proteinExistence type="predicted"/>
<evidence type="ECO:0000313" key="2">
    <source>
        <dbReference type="EMBL" id="KAF4624044.1"/>
    </source>
</evidence>
<name>A0A8H4VY03_9HELO</name>
<reference evidence="2 3" key="1">
    <citation type="submission" date="2020-03" db="EMBL/GenBank/DDBJ databases">
        <title>Draft Genome Sequence of Cudoniella acicularis.</title>
        <authorList>
            <person name="Buettner E."/>
            <person name="Kellner H."/>
        </authorList>
    </citation>
    <scope>NUCLEOTIDE SEQUENCE [LARGE SCALE GENOMIC DNA]</scope>
    <source>
        <strain evidence="2 3">DSM 108380</strain>
    </source>
</reference>
<feature type="chain" id="PRO_5033994148" evidence="1">
    <location>
        <begin position="24"/>
        <end position="120"/>
    </location>
</feature>
<keyword evidence="3" id="KW-1185">Reference proteome</keyword>